<dbReference type="AlphaFoldDB" id="A0AAW2BQ04"/>
<keyword evidence="3" id="KW-1185">Reference proteome</keyword>
<dbReference type="PANTHER" id="PTHR33054">
    <property type="entry name" value="CCHC-TYPE DOMAIN-CONTAINING PROTEIN"/>
    <property type="match status" value="1"/>
</dbReference>
<comment type="caution">
    <text evidence="2">The sequence shown here is derived from an EMBL/GenBank/DDBJ whole genome shotgun (WGS) entry which is preliminary data.</text>
</comment>
<name>A0AAW2BQ04_9ROSI</name>
<gene>
    <name evidence="2" type="ORF">SO802_031820</name>
</gene>
<reference evidence="2 3" key="1">
    <citation type="submission" date="2024-01" db="EMBL/GenBank/DDBJ databases">
        <title>A telomere-to-telomere, gap-free genome of sweet tea (Lithocarpus litseifolius).</title>
        <authorList>
            <person name="Zhou J."/>
        </authorList>
    </citation>
    <scope>NUCLEOTIDE SEQUENCE [LARGE SCALE GENOMIC DNA]</scope>
    <source>
        <strain evidence="2">Zhou-2022a</strain>
        <tissue evidence="2">Leaf</tissue>
    </source>
</reference>
<evidence type="ECO:0008006" key="4">
    <source>
        <dbReference type="Google" id="ProtNLM"/>
    </source>
</evidence>
<dbReference type="PANTHER" id="PTHR33054:SF9">
    <property type="entry name" value="CCHC-TYPE DOMAIN-CONTAINING PROTEIN"/>
    <property type="match status" value="1"/>
</dbReference>
<evidence type="ECO:0000256" key="1">
    <source>
        <dbReference type="SAM" id="MobiDB-lite"/>
    </source>
</evidence>
<sequence length="941" mass="107967">MENKVILQSGSLSKPISIIEKPLVKLLTSRQSSIKSKDQSALEIVTQKLEELIKKEPATTSKGVDPRISTLDVHTASSSASQASHESDQELGQLEDQFRALKHIAMVANNYLNEGRTHPEVIVLIVLCFTGKLLQWWNNCLIEASKDDIRNAVQKNEEGLPIFEEHPGKGILDGVNTLIYTIINHFVRKPSNITSRIYDQLSNLRCHTLGDYRWYEDVFTTRVMHRSDCNSPFWKEKFINGLPRLFGEKVKETLCKDNDFYKKGKPSRFKSTGRYEKPSKASGKCFNCGKRGFFRSECKAEAKNLINNLISDQTSKEKIFKLLELDHIEHVSTNSSSDHEVYQSSSSEPYRNTNSLSEPGISLACKDSCCRNKNISTLNREKESLPNLIEQIENSSIKAQKLTQFNKAKCQFKPKDRTLSQDLEISEVQGGILINPKYPESSSRYLSIIPFKTNQEKNPGLTKLNQDHSPNQISLHPPDVSPIWSCSNQQYKNICFQSTFVFKDIVLSMHLKKICFAFLIKLWQEQKHKFYNTIQEWKMSPSDRKNKGKAPTRSSSQNKRPGKFFERYEGASSKGNHREAISLQESATITHSSGNPYSTTTTLDLLHSAYILQDNGLFQRTLKKLKMHLANLEARDEAITSHITSLLSGKEEIHSKDKIVLMGTNFARLSLKTQASVRSAFANLPSEIQVSILGSKVMTESLDQWFRHFRILVITKHPDPDDLDHVNDALSQARWEAYFGSSLKVYERARQPFPGLLINFSDIPEDEEEDNQMDPHWLSQMFEYGFIKCWSTIPKWEMDNWATVQPSKHLVIIGGYSHQGPWFEGNSFLSYRNPQALTKCWRNYFNNEILNVTKELWKNYHFVGSTGRISVFSTRPYYVSTPRLSWVHNSDPRRFMILRTDPIYEPLIYCGLCEQFTTFHEHPCNDDPPWESPDNDGDSFN</sequence>
<evidence type="ECO:0000313" key="2">
    <source>
        <dbReference type="EMBL" id="KAK9986869.1"/>
    </source>
</evidence>
<dbReference type="Proteomes" id="UP001459277">
    <property type="component" value="Unassembled WGS sequence"/>
</dbReference>
<evidence type="ECO:0000313" key="3">
    <source>
        <dbReference type="Proteomes" id="UP001459277"/>
    </source>
</evidence>
<accession>A0AAW2BQ04</accession>
<feature type="region of interest" description="Disordered" evidence="1">
    <location>
        <begin position="541"/>
        <end position="564"/>
    </location>
</feature>
<protein>
    <recommendedName>
        <fullName evidence="4">CCHC-type domain-containing protein</fullName>
    </recommendedName>
</protein>
<dbReference type="EMBL" id="JAZDWU010000011">
    <property type="protein sequence ID" value="KAK9986869.1"/>
    <property type="molecule type" value="Genomic_DNA"/>
</dbReference>
<proteinExistence type="predicted"/>
<organism evidence="2 3">
    <name type="scientific">Lithocarpus litseifolius</name>
    <dbReference type="NCBI Taxonomy" id="425828"/>
    <lineage>
        <taxon>Eukaryota</taxon>
        <taxon>Viridiplantae</taxon>
        <taxon>Streptophyta</taxon>
        <taxon>Embryophyta</taxon>
        <taxon>Tracheophyta</taxon>
        <taxon>Spermatophyta</taxon>
        <taxon>Magnoliopsida</taxon>
        <taxon>eudicotyledons</taxon>
        <taxon>Gunneridae</taxon>
        <taxon>Pentapetalae</taxon>
        <taxon>rosids</taxon>
        <taxon>fabids</taxon>
        <taxon>Fagales</taxon>
        <taxon>Fagaceae</taxon>
        <taxon>Lithocarpus</taxon>
    </lineage>
</organism>
<dbReference type="Pfam" id="PF22909">
    <property type="entry name" value="Caulimovir_coat_dom"/>
    <property type="match status" value="1"/>
</dbReference>
<feature type="region of interest" description="Disordered" evidence="1">
    <location>
        <begin position="334"/>
        <end position="355"/>
    </location>
</feature>